<sequence>MATQRTYASASLEAHSKLAKRKWLGVTVDGTSAKNFINGEFRESKATTFYDVHDPATQQVVTRVPQTTPEELREAIESSAQAFKTWKDTSLFKRQGIMLKFQALIRQYQSEIAANIVLEQGKTHPDAMGDVFRGLQVVDTACSIPSMMKGESVEVASGMDTTSMRLPLGVTASICPFNFPAMIPLWSMPMALATGNTLILKPSERTPGASLILAELAKEAGIPDGVLQIVHGAHDTVNAILDAPEIKAISFVGGDKAGTYIHQRGTDLGKRVQSNMQAKNHCVLMPDANKNDALNGIVGAFAGAAGQRCMALSVLIAVGKAREWVPELIERARVLKVGSGFSAGTDVGPVISPAARDRINSLIQSVTDEQGEILLDGRNPTVEGFPEGNWVGPTVTRVTTDMTAYKTEIFGPVLNVLEVETLDEAIDIINASPYGNGASIYTSSGAAARYFTHTAEPGQMGVNVPIPVPVPTFSWSGNKGSFRGDVPFYGPQGLHFYLQNKTVTSHWRVDDVDSTRSTVSMPIHQ</sequence>
<keyword evidence="4" id="KW-0520">NAD</keyword>
<dbReference type="InterPro" id="IPR016163">
    <property type="entry name" value="Ald_DH_C"/>
</dbReference>
<dbReference type="STRING" id="1890683.A0A427YUX8"/>
<gene>
    <name evidence="6" type="ORF">EHS25_000028</name>
</gene>
<organism evidence="6 7">
    <name type="scientific">Saitozyma podzolica</name>
    <dbReference type="NCBI Taxonomy" id="1890683"/>
    <lineage>
        <taxon>Eukaryota</taxon>
        <taxon>Fungi</taxon>
        <taxon>Dikarya</taxon>
        <taxon>Basidiomycota</taxon>
        <taxon>Agaricomycotina</taxon>
        <taxon>Tremellomycetes</taxon>
        <taxon>Tremellales</taxon>
        <taxon>Trimorphomycetaceae</taxon>
        <taxon>Saitozyma</taxon>
    </lineage>
</organism>
<protein>
    <recommendedName>
        <fullName evidence="2">methylmalonate-semialdehyde dehydrogenase (CoA acylating)</fullName>
        <ecNumber evidence="2">1.2.1.27</ecNumber>
    </recommendedName>
</protein>
<keyword evidence="3" id="KW-0560">Oxidoreductase</keyword>
<dbReference type="NCBIfam" id="TIGR01722">
    <property type="entry name" value="MMSDH"/>
    <property type="match status" value="1"/>
</dbReference>
<dbReference type="InterPro" id="IPR016161">
    <property type="entry name" value="Ald_DH/histidinol_DH"/>
</dbReference>
<dbReference type="Gene3D" id="3.40.309.10">
    <property type="entry name" value="Aldehyde Dehydrogenase, Chain A, domain 2"/>
    <property type="match status" value="1"/>
</dbReference>
<name>A0A427YUX8_9TREE</name>
<dbReference type="InterPro" id="IPR016160">
    <property type="entry name" value="Ald_DH_CS_CYS"/>
</dbReference>
<dbReference type="SUPFAM" id="SSF53720">
    <property type="entry name" value="ALDH-like"/>
    <property type="match status" value="1"/>
</dbReference>
<dbReference type="GO" id="GO:0004491">
    <property type="term" value="F:methylmalonate-semialdehyde dehydrogenase (acylating, NAD) activity"/>
    <property type="evidence" value="ECO:0007669"/>
    <property type="project" value="UniProtKB-EC"/>
</dbReference>
<evidence type="ECO:0000256" key="1">
    <source>
        <dbReference type="ARBA" id="ARBA00009986"/>
    </source>
</evidence>
<dbReference type="EMBL" id="RSCD01000001">
    <property type="protein sequence ID" value="RSH94944.1"/>
    <property type="molecule type" value="Genomic_DNA"/>
</dbReference>
<dbReference type="FunFam" id="3.40.605.10:FF:000003">
    <property type="entry name" value="Methylmalonate-semialdehyde dehydrogenase [acylating]"/>
    <property type="match status" value="1"/>
</dbReference>
<dbReference type="InterPro" id="IPR016162">
    <property type="entry name" value="Ald_DH_N"/>
</dbReference>
<dbReference type="FunFam" id="3.40.309.10:FF:000002">
    <property type="entry name" value="Methylmalonate-semialdehyde dehydrogenase (Acylating)"/>
    <property type="match status" value="1"/>
</dbReference>
<dbReference type="PANTHER" id="PTHR43866">
    <property type="entry name" value="MALONATE-SEMIALDEHYDE DEHYDROGENASE"/>
    <property type="match status" value="1"/>
</dbReference>
<dbReference type="PANTHER" id="PTHR43866:SF3">
    <property type="entry name" value="METHYLMALONATE-SEMIALDEHYDE DEHYDROGENASE [ACYLATING], MITOCHONDRIAL"/>
    <property type="match status" value="1"/>
</dbReference>
<evidence type="ECO:0000313" key="6">
    <source>
        <dbReference type="EMBL" id="RSH94944.1"/>
    </source>
</evidence>
<comment type="similarity">
    <text evidence="1">Belongs to the aldehyde dehydrogenase family.</text>
</comment>
<reference evidence="6 7" key="1">
    <citation type="submission" date="2018-11" db="EMBL/GenBank/DDBJ databases">
        <title>Genome sequence of Saitozyma podzolica DSM 27192.</title>
        <authorList>
            <person name="Aliyu H."/>
            <person name="Gorte O."/>
            <person name="Ochsenreither K."/>
        </authorList>
    </citation>
    <scope>NUCLEOTIDE SEQUENCE [LARGE SCALE GENOMIC DNA]</scope>
    <source>
        <strain evidence="6 7">DSM 27192</strain>
    </source>
</reference>
<evidence type="ECO:0000256" key="4">
    <source>
        <dbReference type="ARBA" id="ARBA00023027"/>
    </source>
</evidence>
<keyword evidence="7" id="KW-1185">Reference proteome</keyword>
<dbReference type="Pfam" id="PF00171">
    <property type="entry name" value="Aldedh"/>
    <property type="match status" value="1"/>
</dbReference>
<dbReference type="Gene3D" id="3.40.605.10">
    <property type="entry name" value="Aldehyde Dehydrogenase, Chain A, domain 1"/>
    <property type="match status" value="1"/>
</dbReference>
<evidence type="ECO:0000256" key="2">
    <source>
        <dbReference type="ARBA" id="ARBA00013048"/>
    </source>
</evidence>
<dbReference type="InterPro" id="IPR015590">
    <property type="entry name" value="Aldehyde_DH_dom"/>
</dbReference>
<comment type="caution">
    <text evidence="6">The sequence shown here is derived from an EMBL/GenBank/DDBJ whole genome shotgun (WGS) entry which is preliminary data.</text>
</comment>
<dbReference type="GO" id="GO:0006210">
    <property type="term" value="P:thymine catabolic process"/>
    <property type="evidence" value="ECO:0007669"/>
    <property type="project" value="TreeGrafter"/>
</dbReference>
<accession>A0A427YUX8</accession>
<dbReference type="PROSITE" id="PS00070">
    <property type="entry name" value="ALDEHYDE_DEHYDR_CYS"/>
    <property type="match status" value="1"/>
</dbReference>
<evidence type="ECO:0000256" key="3">
    <source>
        <dbReference type="ARBA" id="ARBA00023002"/>
    </source>
</evidence>
<dbReference type="OrthoDB" id="310895at2759"/>
<dbReference type="Proteomes" id="UP000279259">
    <property type="component" value="Unassembled WGS sequence"/>
</dbReference>
<dbReference type="GO" id="GO:0006574">
    <property type="term" value="P:L-valine catabolic process"/>
    <property type="evidence" value="ECO:0007669"/>
    <property type="project" value="TreeGrafter"/>
</dbReference>
<evidence type="ECO:0000313" key="7">
    <source>
        <dbReference type="Proteomes" id="UP000279259"/>
    </source>
</evidence>
<evidence type="ECO:0000259" key="5">
    <source>
        <dbReference type="Pfam" id="PF00171"/>
    </source>
</evidence>
<dbReference type="EC" id="1.2.1.27" evidence="2"/>
<proteinExistence type="inferred from homology"/>
<dbReference type="InterPro" id="IPR010061">
    <property type="entry name" value="MeMal-semiAld_DH"/>
</dbReference>
<dbReference type="AlphaFoldDB" id="A0A427YUX8"/>
<feature type="domain" description="Aldehyde dehydrogenase" evidence="5">
    <location>
        <begin position="42"/>
        <end position="503"/>
    </location>
</feature>
<dbReference type="CDD" id="cd07085">
    <property type="entry name" value="ALDH_F6_MMSDH"/>
    <property type="match status" value="1"/>
</dbReference>
<dbReference type="GO" id="GO:0005739">
    <property type="term" value="C:mitochondrion"/>
    <property type="evidence" value="ECO:0007669"/>
    <property type="project" value="TreeGrafter"/>
</dbReference>